<dbReference type="Proteomes" id="UP001054945">
    <property type="component" value="Unassembled WGS sequence"/>
</dbReference>
<organism evidence="2 3">
    <name type="scientific">Caerostris extrusa</name>
    <name type="common">Bark spider</name>
    <name type="synonym">Caerostris bankana</name>
    <dbReference type="NCBI Taxonomy" id="172846"/>
    <lineage>
        <taxon>Eukaryota</taxon>
        <taxon>Metazoa</taxon>
        <taxon>Ecdysozoa</taxon>
        <taxon>Arthropoda</taxon>
        <taxon>Chelicerata</taxon>
        <taxon>Arachnida</taxon>
        <taxon>Araneae</taxon>
        <taxon>Araneomorphae</taxon>
        <taxon>Entelegynae</taxon>
        <taxon>Araneoidea</taxon>
        <taxon>Araneidae</taxon>
        <taxon>Caerostris</taxon>
    </lineage>
</organism>
<feature type="signal peptide" evidence="1">
    <location>
        <begin position="1"/>
        <end position="19"/>
    </location>
</feature>
<comment type="caution">
    <text evidence="2">The sequence shown here is derived from an EMBL/GenBank/DDBJ whole genome shotgun (WGS) entry which is preliminary data.</text>
</comment>
<evidence type="ECO:0000313" key="3">
    <source>
        <dbReference type="Proteomes" id="UP001054945"/>
    </source>
</evidence>
<feature type="chain" id="PRO_5043763988" evidence="1">
    <location>
        <begin position="20"/>
        <end position="101"/>
    </location>
</feature>
<keyword evidence="3" id="KW-1185">Reference proteome</keyword>
<protein>
    <submittedName>
        <fullName evidence="2">Uncharacterized protein</fullName>
    </submittedName>
</protein>
<proteinExistence type="predicted"/>
<evidence type="ECO:0000313" key="2">
    <source>
        <dbReference type="EMBL" id="GIX76453.1"/>
    </source>
</evidence>
<gene>
    <name evidence="2" type="ORF">CEXT_650461</name>
</gene>
<sequence>MSWIFFFSFAIFSPKLHEALERKTENIKNKACLGIGSVDSQIYTGLQNKSEIQDTAISPDSAMVTDTKLVCIGGRRLFHNGGRIYAFQIRRKNCAGWILFI</sequence>
<reference evidence="2 3" key="1">
    <citation type="submission" date="2021-06" db="EMBL/GenBank/DDBJ databases">
        <title>Caerostris extrusa draft genome.</title>
        <authorList>
            <person name="Kono N."/>
            <person name="Arakawa K."/>
        </authorList>
    </citation>
    <scope>NUCLEOTIDE SEQUENCE [LARGE SCALE GENOMIC DNA]</scope>
</reference>
<keyword evidence="1" id="KW-0732">Signal</keyword>
<evidence type="ECO:0000256" key="1">
    <source>
        <dbReference type="SAM" id="SignalP"/>
    </source>
</evidence>
<name>A0AAV4MVQ8_CAEEX</name>
<dbReference type="EMBL" id="BPLR01020254">
    <property type="protein sequence ID" value="GIX76453.1"/>
    <property type="molecule type" value="Genomic_DNA"/>
</dbReference>
<dbReference type="AlphaFoldDB" id="A0AAV4MVQ8"/>
<accession>A0AAV4MVQ8</accession>